<reference evidence="1" key="1">
    <citation type="submission" date="2019-12" db="EMBL/GenBank/DDBJ databases">
        <title>The DNA Methylation Landscape of Giant Viruses.</title>
        <authorList>
            <person name="Jeudy S."/>
            <person name="Rigou S."/>
            <person name="Alempic J.-M."/>
            <person name="Claverie J.-M."/>
            <person name="Abergel C."/>
            <person name="Legendre M."/>
        </authorList>
    </citation>
    <scope>NUCLEOTIDE SEQUENCE</scope>
    <source>
        <strain evidence="1">P4</strain>
    </source>
</reference>
<evidence type="ECO:0000313" key="1">
    <source>
        <dbReference type="EMBL" id="QIN54327.1"/>
    </source>
</evidence>
<protein>
    <submittedName>
        <fullName evidence="1">Uncharacterized protein</fullName>
    </submittedName>
</protein>
<sequence length="111" mass="12598">MQVSSDVKKIWESQDYKAPKHSLVEVAIASDEGDETWIRSKLLVVRDDQSIFTFMDSDGNVYYIASSKCFLDEDKYVCVGPLYIAPGPVDDQRIQYARKEILPVVFPNSST</sequence>
<organism evidence="1 2">
    <name type="scientific">Cedratvirus kamchatka</name>
    <dbReference type="NCBI Taxonomy" id="2716914"/>
    <lineage>
        <taxon>Viruses</taxon>
        <taxon>Pithoviruses</taxon>
        <taxon>Orthocedratvirinae</taxon>
        <taxon>Alphacedratvirus</taxon>
        <taxon>Alphacedratvirus rossiense</taxon>
    </lineage>
</organism>
<gene>
    <name evidence="1" type="primary">ck202</name>
</gene>
<proteinExistence type="predicted"/>
<keyword evidence="2" id="KW-1185">Reference proteome</keyword>
<dbReference type="Proteomes" id="UP001224087">
    <property type="component" value="Segment"/>
</dbReference>
<evidence type="ECO:0000313" key="2">
    <source>
        <dbReference type="Proteomes" id="UP001224087"/>
    </source>
</evidence>
<dbReference type="EMBL" id="MN873693">
    <property type="protein sequence ID" value="QIN54327.1"/>
    <property type="molecule type" value="Genomic_DNA"/>
</dbReference>
<name>A0A6G8MXG1_9VIRU</name>
<accession>A0A6G8MXG1</accession>